<evidence type="ECO:0000313" key="1">
    <source>
        <dbReference type="Proteomes" id="UP000790787"/>
    </source>
</evidence>
<gene>
    <name evidence="2" type="primary">LOC142181766</name>
</gene>
<sequence length="207" mass="23790">MIEDSGLVDLGYYGHKYIWSNGRGPNSIVCNRLDRGLVNGQGLTVFPATTVSHLVSAGSDHNPLLMEINLRQETGKRYFKFLICLVKNDKFMPLVEETGSMETFLRKLKCLNNKSKMQRRHGHRKTQLQWFKEGDEHSRYFHSLMKIKDEEGNWVQSDEAIGQAACDYSQELFYDLGVIIREDIFSCIPTMITPEDKNALSTYPTMN</sequence>
<reference evidence="2" key="2">
    <citation type="submission" date="2025-08" db="UniProtKB">
        <authorList>
            <consortium name="RefSeq"/>
        </authorList>
    </citation>
    <scope>IDENTIFICATION</scope>
    <source>
        <tissue evidence="2">Leaf</tissue>
    </source>
</reference>
<accession>A0AC58UPF4</accession>
<proteinExistence type="predicted"/>
<protein>
    <submittedName>
        <fullName evidence="2">Uncharacterized protein LOC142181766</fullName>
    </submittedName>
</protein>
<reference evidence="1" key="1">
    <citation type="journal article" date="2014" name="Nat. Commun.">
        <title>The tobacco genome sequence and its comparison with those of tomato and potato.</title>
        <authorList>
            <person name="Sierro N."/>
            <person name="Battey J.N."/>
            <person name="Ouadi S."/>
            <person name="Bakaher N."/>
            <person name="Bovet L."/>
            <person name="Willig A."/>
            <person name="Goepfert S."/>
            <person name="Peitsch M.C."/>
            <person name="Ivanov N.V."/>
        </authorList>
    </citation>
    <scope>NUCLEOTIDE SEQUENCE [LARGE SCALE GENOMIC DNA]</scope>
</reference>
<organism evidence="1 2">
    <name type="scientific">Nicotiana tabacum</name>
    <name type="common">Common tobacco</name>
    <dbReference type="NCBI Taxonomy" id="4097"/>
    <lineage>
        <taxon>Eukaryota</taxon>
        <taxon>Viridiplantae</taxon>
        <taxon>Streptophyta</taxon>
        <taxon>Embryophyta</taxon>
        <taxon>Tracheophyta</taxon>
        <taxon>Spermatophyta</taxon>
        <taxon>Magnoliopsida</taxon>
        <taxon>eudicotyledons</taxon>
        <taxon>Gunneridae</taxon>
        <taxon>Pentapetalae</taxon>
        <taxon>asterids</taxon>
        <taxon>lamiids</taxon>
        <taxon>Solanales</taxon>
        <taxon>Solanaceae</taxon>
        <taxon>Nicotianoideae</taxon>
        <taxon>Nicotianeae</taxon>
        <taxon>Nicotiana</taxon>
    </lineage>
</organism>
<dbReference type="Proteomes" id="UP000790787">
    <property type="component" value="Chromosome 6"/>
</dbReference>
<keyword evidence="1" id="KW-1185">Reference proteome</keyword>
<name>A0AC58UPF4_TOBAC</name>
<evidence type="ECO:0000313" key="2">
    <source>
        <dbReference type="RefSeq" id="XP_075111382.1"/>
    </source>
</evidence>
<dbReference type="RefSeq" id="XP_075111382.1">
    <property type="nucleotide sequence ID" value="XM_075255281.1"/>
</dbReference>